<evidence type="ECO:0000313" key="2">
    <source>
        <dbReference type="Proteomes" id="UP000001542"/>
    </source>
</evidence>
<dbReference type="EMBL" id="DS113226">
    <property type="protein sequence ID" value="EAY17756.1"/>
    <property type="molecule type" value="Genomic_DNA"/>
</dbReference>
<sequence length="199" mass="23164">MQKNIEKSNVSFRFFNIVVDNVPFCEKQLNLKVHMRYKTFETEMVRPYDFKLTWANLIEFVVLISRDQSGHATPIVMDFTLFMSDLKGTGRNEIAFAKFDICDVLRKGLRKINIRLQSTILESNLFMDVETNGGEMFYEVPEEAENHPIDNIPNIEIRRRIGWLRYQYNTDAIDLDAEELANASIIANKKERKASSVSN</sequence>
<reference evidence="1" key="2">
    <citation type="journal article" date="2007" name="Science">
        <title>Draft genome sequence of the sexually transmitted pathogen Trichomonas vaginalis.</title>
        <authorList>
            <person name="Carlton J.M."/>
            <person name="Hirt R.P."/>
            <person name="Silva J.C."/>
            <person name="Delcher A.L."/>
            <person name="Schatz M."/>
            <person name="Zhao Q."/>
            <person name="Wortman J.R."/>
            <person name="Bidwell S.L."/>
            <person name="Alsmark U.C.M."/>
            <person name="Besteiro S."/>
            <person name="Sicheritz-Ponten T."/>
            <person name="Noel C.J."/>
            <person name="Dacks J.B."/>
            <person name="Foster P.G."/>
            <person name="Simillion C."/>
            <person name="Van de Peer Y."/>
            <person name="Miranda-Saavedra D."/>
            <person name="Barton G.J."/>
            <person name="Westrop G.D."/>
            <person name="Mueller S."/>
            <person name="Dessi D."/>
            <person name="Fiori P.L."/>
            <person name="Ren Q."/>
            <person name="Paulsen I."/>
            <person name="Zhang H."/>
            <person name="Bastida-Corcuera F.D."/>
            <person name="Simoes-Barbosa A."/>
            <person name="Brown M.T."/>
            <person name="Hayes R.D."/>
            <person name="Mukherjee M."/>
            <person name="Okumura C.Y."/>
            <person name="Schneider R."/>
            <person name="Smith A.J."/>
            <person name="Vanacova S."/>
            <person name="Villalvazo M."/>
            <person name="Haas B.J."/>
            <person name="Pertea M."/>
            <person name="Feldblyum T.V."/>
            <person name="Utterback T.R."/>
            <person name="Shu C.L."/>
            <person name="Osoegawa K."/>
            <person name="de Jong P.J."/>
            <person name="Hrdy I."/>
            <person name="Horvathova L."/>
            <person name="Zubacova Z."/>
            <person name="Dolezal P."/>
            <person name="Malik S.B."/>
            <person name="Logsdon J.M. Jr."/>
            <person name="Henze K."/>
            <person name="Gupta A."/>
            <person name="Wang C.C."/>
            <person name="Dunne R.L."/>
            <person name="Upcroft J.A."/>
            <person name="Upcroft P."/>
            <person name="White O."/>
            <person name="Salzberg S.L."/>
            <person name="Tang P."/>
            <person name="Chiu C.-H."/>
            <person name="Lee Y.-S."/>
            <person name="Embley T.M."/>
            <person name="Coombs G.H."/>
            <person name="Mottram J.C."/>
            <person name="Tachezy J."/>
            <person name="Fraser-Liggett C.M."/>
            <person name="Johnson P.J."/>
        </authorList>
    </citation>
    <scope>NUCLEOTIDE SEQUENCE [LARGE SCALE GENOMIC DNA]</scope>
    <source>
        <strain evidence="1">G3</strain>
    </source>
</reference>
<accession>A2DP56</accession>
<keyword evidence="2" id="KW-1185">Reference proteome</keyword>
<dbReference type="VEuPathDB" id="TrichDB:TVAGG3_0908470"/>
<dbReference type="VEuPathDB" id="TrichDB:TVAG_015850"/>
<name>A2DP56_TRIV3</name>
<evidence type="ECO:0000313" key="1">
    <source>
        <dbReference type="EMBL" id="EAY17756.1"/>
    </source>
</evidence>
<dbReference type="AlphaFoldDB" id="A2DP56"/>
<reference evidence="1" key="1">
    <citation type="submission" date="2006-10" db="EMBL/GenBank/DDBJ databases">
        <authorList>
            <person name="Amadeo P."/>
            <person name="Zhao Q."/>
            <person name="Wortman J."/>
            <person name="Fraser-Liggett C."/>
            <person name="Carlton J."/>
        </authorList>
    </citation>
    <scope>NUCLEOTIDE SEQUENCE</scope>
    <source>
        <strain evidence="1">G3</strain>
    </source>
</reference>
<proteinExistence type="predicted"/>
<dbReference type="Proteomes" id="UP000001542">
    <property type="component" value="Unassembled WGS sequence"/>
</dbReference>
<protein>
    <submittedName>
        <fullName evidence="1">Uncharacterized protein</fullName>
    </submittedName>
</protein>
<gene>
    <name evidence="1" type="ORF">TVAG_015850</name>
</gene>
<dbReference type="InParanoid" id="A2DP56"/>
<organism evidence="1 2">
    <name type="scientific">Trichomonas vaginalis (strain ATCC PRA-98 / G3)</name>
    <dbReference type="NCBI Taxonomy" id="412133"/>
    <lineage>
        <taxon>Eukaryota</taxon>
        <taxon>Metamonada</taxon>
        <taxon>Parabasalia</taxon>
        <taxon>Trichomonadida</taxon>
        <taxon>Trichomonadidae</taxon>
        <taxon>Trichomonas</taxon>
    </lineage>
</organism>